<dbReference type="EMBL" id="MU266362">
    <property type="protein sequence ID" value="KAH7927737.1"/>
    <property type="molecule type" value="Genomic_DNA"/>
</dbReference>
<reference evidence="1" key="1">
    <citation type="journal article" date="2021" name="New Phytol.">
        <title>Evolutionary innovations through gain and loss of genes in the ectomycorrhizal Boletales.</title>
        <authorList>
            <person name="Wu G."/>
            <person name="Miyauchi S."/>
            <person name="Morin E."/>
            <person name="Kuo A."/>
            <person name="Drula E."/>
            <person name="Varga T."/>
            <person name="Kohler A."/>
            <person name="Feng B."/>
            <person name="Cao Y."/>
            <person name="Lipzen A."/>
            <person name="Daum C."/>
            <person name="Hundley H."/>
            <person name="Pangilinan J."/>
            <person name="Johnson J."/>
            <person name="Barry K."/>
            <person name="LaButti K."/>
            <person name="Ng V."/>
            <person name="Ahrendt S."/>
            <person name="Min B."/>
            <person name="Choi I.G."/>
            <person name="Park H."/>
            <person name="Plett J.M."/>
            <person name="Magnuson J."/>
            <person name="Spatafora J.W."/>
            <person name="Nagy L.G."/>
            <person name="Henrissat B."/>
            <person name="Grigoriev I.V."/>
            <person name="Yang Z.L."/>
            <person name="Xu J."/>
            <person name="Martin F.M."/>
        </authorList>
    </citation>
    <scope>NUCLEOTIDE SEQUENCE</scope>
    <source>
        <strain evidence="1">KUC20120723A-06</strain>
    </source>
</reference>
<keyword evidence="2" id="KW-1185">Reference proteome</keyword>
<name>A0ACB8BSC0_9AGAM</name>
<accession>A0ACB8BSC0</accession>
<evidence type="ECO:0000313" key="2">
    <source>
        <dbReference type="Proteomes" id="UP000790709"/>
    </source>
</evidence>
<evidence type="ECO:0000313" key="1">
    <source>
        <dbReference type="EMBL" id="KAH7927737.1"/>
    </source>
</evidence>
<gene>
    <name evidence="1" type="ORF">BV22DRAFT_257471</name>
</gene>
<dbReference type="Proteomes" id="UP000790709">
    <property type="component" value="Unassembled WGS sequence"/>
</dbReference>
<sequence>MPRRSPPTALRLVQGPLPPRSQPKHTLPSIPIPAFHPADSLLRGPTPPPRTRRPGHTYMISAELPPLDLSSICRPSSSCSSSPTSSPISASSGKRIRGPWDHSSSISLQFDVDSLLALPKPVAVGI</sequence>
<comment type="caution">
    <text evidence="1">The sequence shown here is derived from an EMBL/GenBank/DDBJ whole genome shotgun (WGS) entry which is preliminary data.</text>
</comment>
<protein>
    <submittedName>
        <fullName evidence="1">Uncharacterized protein</fullName>
    </submittedName>
</protein>
<organism evidence="1 2">
    <name type="scientific">Leucogyrophana mollusca</name>
    <dbReference type="NCBI Taxonomy" id="85980"/>
    <lineage>
        <taxon>Eukaryota</taxon>
        <taxon>Fungi</taxon>
        <taxon>Dikarya</taxon>
        <taxon>Basidiomycota</taxon>
        <taxon>Agaricomycotina</taxon>
        <taxon>Agaricomycetes</taxon>
        <taxon>Agaricomycetidae</taxon>
        <taxon>Boletales</taxon>
        <taxon>Boletales incertae sedis</taxon>
        <taxon>Leucogyrophana</taxon>
    </lineage>
</organism>
<proteinExistence type="predicted"/>